<dbReference type="InterPro" id="IPR040395">
    <property type="entry name" value="TTC19"/>
</dbReference>
<evidence type="ECO:0000256" key="4">
    <source>
        <dbReference type="ARBA" id="ARBA00022803"/>
    </source>
</evidence>
<accession>A0AAD7ZHI2</accession>
<dbReference type="SUPFAM" id="SSF48452">
    <property type="entry name" value="TPR-like"/>
    <property type="match status" value="2"/>
</dbReference>
<evidence type="ECO:0000313" key="8">
    <source>
        <dbReference type="Proteomes" id="UP001233999"/>
    </source>
</evidence>
<comment type="caution">
    <text evidence="7">The sequence shown here is derived from an EMBL/GenBank/DDBJ whole genome shotgun (WGS) entry which is preliminary data.</text>
</comment>
<keyword evidence="4" id="KW-0802">TPR repeat</keyword>
<evidence type="ECO:0000256" key="1">
    <source>
        <dbReference type="ARBA" id="ARBA00004173"/>
    </source>
</evidence>
<sequence>GILLIQKEEYKKAEQMLHVALKIAQEQQNNDGITYIYDVLANLAFEQRDYKKAEKLFVTVMQRLVSQGVPQTDNRIVHMSLKLANMYKADNNNSKAEDGYKFCIDTLNNKIEKGADDEDTSLLYGMSLDCYAKLLVDSNRLKEAFECFKKAYDLNVKINGEVHEETVVLLNDLGTVCIVQNDFDSAMSYLMKAVDIGEKLPDMKDFGLVIANLVALYIKKGMYEEAKDFCNKAKQNATKHNNNEVLKEISHFMDEIKKLETATL</sequence>
<dbReference type="Pfam" id="PF13424">
    <property type="entry name" value="TPR_12"/>
    <property type="match status" value="1"/>
</dbReference>
<evidence type="ECO:0000256" key="5">
    <source>
        <dbReference type="ARBA" id="ARBA00022946"/>
    </source>
</evidence>
<keyword evidence="5" id="KW-0809">Transit peptide</keyword>
<dbReference type="GO" id="GO:0005743">
    <property type="term" value="C:mitochondrial inner membrane"/>
    <property type="evidence" value="ECO:0007669"/>
    <property type="project" value="TreeGrafter"/>
</dbReference>
<dbReference type="EMBL" id="JASPKZ010008138">
    <property type="protein sequence ID" value="KAJ9580804.1"/>
    <property type="molecule type" value="Genomic_DNA"/>
</dbReference>
<dbReference type="InterPro" id="IPR011990">
    <property type="entry name" value="TPR-like_helical_dom_sf"/>
</dbReference>
<dbReference type="GO" id="GO:0034551">
    <property type="term" value="P:mitochondrial respiratory chain complex III assembly"/>
    <property type="evidence" value="ECO:0007669"/>
    <property type="project" value="InterPro"/>
</dbReference>
<protein>
    <recommendedName>
        <fullName evidence="9">MalT-like TPR region domain-containing protein</fullName>
    </recommendedName>
</protein>
<dbReference type="Gene3D" id="1.25.40.10">
    <property type="entry name" value="Tetratricopeptide repeat domain"/>
    <property type="match status" value="2"/>
</dbReference>
<reference evidence="7" key="1">
    <citation type="journal article" date="2023" name="IScience">
        <title>Live-bearing cockroach genome reveals convergent evolutionary mechanisms linked to viviparity in insects and beyond.</title>
        <authorList>
            <person name="Fouks B."/>
            <person name="Harrison M.C."/>
            <person name="Mikhailova A.A."/>
            <person name="Marchal E."/>
            <person name="English S."/>
            <person name="Carruthers M."/>
            <person name="Jennings E.C."/>
            <person name="Chiamaka E.L."/>
            <person name="Frigard R.A."/>
            <person name="Pippel M."/>
            <person name="Attardo G.M."/>
            <person name="Benoit J.B."/>
            <person name="Bornberg-Bauer E."/>
            <person name="Tobe S.S."/>
        </authorList>
    </citation>
    <scope>NUCLEOTIDE SEQUENCE</scope>
    <source>
        <strain evidence="7">Stay&amp;Tobe</strain>
    </source>
</reference>
<dbReference type="SMART" id="SM00028">
    <property type="entry name" value="TPR"/>
    <property type="match status" value="4"/>
</dbReference>
<dbReference type="Pfam" id="PF13181">
    <property type="entry name" value="TPR_8"/>
    <property type="match status" value="1"/>
</dbReference>
<gene>
    <name evidence="7" type="ORF">L9F63_024020</name>
</gene>
<comment type="subcellular location">
    <subcellularLocation>
        <location evidence="1">Mitochondrion</location>
    </subcellularLocation>
</comment>
<evidence type="ECO:0000313" key="7">
    <source>
        <dbReference type="EMBL" id="KAJ9580804.1"/>
    </source>
</evidence>
<evidence type="ECO:0000256" key="2">
    <source>
        <dbReference type="ARBA" id="ARBA00008219"/>
    </source>
</evidence>
<feature type="non-terminal residue" evidence="7">
    <location>
        <position position="264"/>
    </location>
</feature>
<dbReference type="InterPro" id="IPR019734">
    <property type="entry name" value="TPR_rpt"/>
</dbReference>
<proteinExistence type="inferred from homology"/>
<keyword evidence="8" id="KW-1185">Reference proteome</keyword>
<keyword evidence="6" id="KW-0496">Mitochondrion</keyword>
<evidence type="ECO:0000256" key="3">
    <source>
        <dbReference type="ARBA" id="ARBA00022737"/>
    </source>
</evidence>
<dbReference type="PANTHER" id="PTHR13143:SF6">
    <property type="entry name" value="TETRATRICOPEPTIDE REPEAT PROTEIN 19, MITOCHONDRIAL"/>
    <property type="match status" value="1"/>
</dbReference>
<dbReference type="PANTHER" id="PTHR13143">
    <property type="entry name" value="TETRATRICOPEPTIDE REPEAT PROTEIN 19"/>
    <property type="match status" value="1"/>
</dbReference>
<dbReference type="Proteomes" id="UP001233999">
    <property type="component" value="Unassembled WGS sequence"/>
</dbReference>
<reference evidence="7" key="2">
    <citation type="submission" date="2023-05" db="EMBL/GenBank/DDBJ databases">
        <authorList>
            <person name="Fouks B."/>
        </authorList>
    </citation>
    <scope>NUCLEOTIDE SEQUENCE</scope>
    <source>
        <strain evidence="7">Stay&amp;Tobe</strain>
        <tissue evidence="7">Testes</tissue>
    </source>
</reference>
<comment type="similarity">
    <text evidence="2">Belongs to the TTC19 family.</text>
</comment>
<keyword evidence="3" id="KW-0677">Repeat</keyword>
<dbReference type="AlphaFoldDB" id="A0AAD7ZHI2"/>
<evidence type="ECO:0000256" key="6">
    <source>
        <dbReference type="ARBA" id="ARBA00023128"/>
    </source>
</evidence>
<evidence type="ECO:0008006" key="9">
    <source>
        <dbReference type="Google" id="ProtNLM"/>
    </source>
</evidence>
<organism evidence="7 8">
    <name type="scientific">Diploptera punctata</name>
    <name type="common">Pacific beetle cockroach</name>
    <dbReference type="NCBI Taxonomy" id="6984"/>
    <lineage>
        <taxon>Eukaryota</taxon>
        <taxon>Metazoa</taxon>
        <taxon>Ecdysozoa</taxon>
        <taxon>Arthropoda</taxon>
        <taxon>Hexapoda</taxon>
        <taxon>Insecta</taxon>
        <taxon>Pterygota</taxon>
        <taxon>Neoptera</taxon>
        <taxon>Polyneoptera</taxon>
        <taxon>Dictyoptera</taxon>
        <taxon>Blattodea</taxon>
        <taxon>Blaberoidea</taxon>
        <taxon>Blaberidae</taxon>
        <taxon>Diplopterinae</taxon>
        <taxon>Diploptera</taxon>
    </lineage>
</organism>
<name>A0AAD7ZHI2_DIPPU</name>